<comment type="caution">
    <text evidence="1">The sequence shown here is derived from an EMBL/GenBank/DDBJ whole genome shotgun (WGS) entry which is preliminary data.</text>
</comment>
<accession>A0A267DR48</accession>
<evidence type="ECO:0000313" key="1">
    <source>
        <dbReference type="EMBL" id="PAA51012.1"/>
    </source>
</evidence>
<protein>
    <submittedName>
        <fullName evidence="1">Uncharacterized protein</fullName>
    </submittedName>
</protein>
<name>A0A267DR48_9PLAT</name>
<dbReference type="Proteomes" id="UP000215902">
    <property type="component" value="Unassembled WGS sequence"/>
</dbReference>
<reference evidence="1 2" key="1">
    <citation type="submission" date="2017-06" db="EMBL/GenBank/DDBJ databases">
        <title>A platform for efficient transgenesis in Macrostomum lignano, a flatworm model organism for stem cell research.</title>
        <authorList>
            <person name="Berezikov E."/>
        </authorList>
    </citation>
    <scope>NUCLEOTIDE SEQUENCE [LARGE SCALE GENOMIC DNA]</scope>
    <source>
        <strain evidence="1">DV1</strain>
        <tissue evidence="1">Whole organism</tissue>
    </source>
</reference>
<keyword evidence="2" id="KW-1185">Reference proteome</keyword>
<gene>
    <name evidence="1" type="ORF">BOX15_Mlig001164g2</name>
</gene>
<dbReference type="AlphaFoldDB" id="A0A267DR48"/>
<evidence type="ECO:0000313" key="2">
    <source>
        <dbReference type="Proteomes" id="UP000215902"/>
    </source>
</evidence>
<dbReference type="EMBL" id="NIVC01003518">
    <property type="protein sequence ID" value="PAA51012.1"/>
    <property type="molecule type" value="Genomic_DNA"/>
</dbReference>
<organism evidence="1 2">
    <name type="scientific">Macrostomum lignano</name>
    <dbReference type="NCBI Taxonomy" id="282301"/>
    <lineage>
        <taxon>Eukaryota</taxon>
        <taxon>Metazoa</taxon>
        <taxon>Spiralia</taxon>
        <taxon>Lophotrochozoa</taxon>
        <taxon>Platyhelminthes</taxon>
        <taxon>Rhabditophora</taxon>
        <taxon>Macrostomorpha</taxon>
        <taxon>Macrostomida</taxon>
        <taxon>Macrostomidae</taxon>
        <taxon>Macrostomum</taxon>
    </lineage>
</organism>
<sequence>MLGDEVDLLTRSYSSATVNHELIKRLCNCSEVVDRLKLILLEMDSLMTVRHHFGIDSSNQAISGGQAETILRNLRERELLSARDLGSAFKKCGCLNGLRILRDFETSN</sequence>
<proteinExistence type="predicted"/>